<dbReference type="Gene3D" id="1.10.260.40">
    <property type="entry name" value="lambda repressor-like DNA-binding domains"/>
    <property type="match status" value="1"/>
</dbReference>
<dbReference type="InterPro" id="IPR000843">
    <property type="entry name" value="HTH_LacI"/>
</dbReference>
<dbReference type="SUPFAM" id="SSF47413">
    <property type="entry name" value="lambda repressor-like DNA-binding domains"/>
    <property type="match status" value="1"/>
</dbReference>
<evidence type="ECO:0000259" key="4">
    <source>
        <dbReference type="PROSITE" id="PS50932"/>
    </source>
</evidence>
<dbReference type="CDD" id="cd01392">
    <property type="entry name" value="HTH_LacI"/>
    <property type="match status" value="1"/>
</dbReference>
<keyword evidence="7" id="KW-1185">Reference proteome</keyword>
<dbReference type="Proteomes" id="UP000027601">
    <property type="component" value="Unassembled WGS sequence"/>
</dbReference>
<dbReference type="PROSITE" id="PS50943">
    <property type="entry name" value="HTH_CROC1"/>
    <property type="match status" value="1"/>
</dbReference>
<dbReference type="eggNOG" id="COG1609">
    <property type="taxonomic scope" value="Bacteria"/>
</dbReference>
<dbReference type="InterPro" id="IPR001387">
    <property type="entry name" value="Cro/C1-type_HTH"/>
</dbReference>
<proteinExistence type="predicted"/>
<evidence type="ECO:0000313" key="6">
    <source>
        <dbReference type="EMBL" id="GAK37297.1"/>
    </source>
</evidence>
<dbReference type="Pfam" id="PF00356">
    <property type="entry name" value="LacI"/>
    <property type="match status" value="1"/>
</dbReference>
<keyword evidence="1" id="KW-0805">Transcription regulation</keyword>
<dbReference type="PANTHER" id="PTHR30146">
    <property type="entry name" value="LACI-RELATED TRANSCRIPTIONAL REPRESSOR"/>
    <property type="match status" value="1"/>
</dbReference>
<sequence length="65" mass="7245">MDKKNYTIKDIARMAGVSAGTVDRVMHNRGEVSEATLKKVQKVLKEIDYHPNMFAIGLAAKKGIR</sequence>
<dbReference type="InterPro" id="IPR010982">
    <property type="entry name" value="Lambda_DNA-bd_dom_sf"/>
</dbReference>
<evidence type="ECO:0000259" key="5">
    <source>
        <dbReference type="PROSITE" id="PS50943"/>
    </source>
</evidence>
<evidence type="ECO:0000256" key="2">
    <source>
        <dbReference type="ARBA" id="ARBA00023125"/>
    </source>
</evidence>
<dbReference type="PROSITE" id="PS50932">
    <property type="entry name" value="HTH_LACI_2"/>
    <property type="match status" value="1"/>
</dbReference>
<feature type="domain" description="HTH cro/C1-type" evidence="5">
    <location>
        <begin position="3"/>
        <end position="50"/>
    </location>
</feature>
<accession>A0A069D4F3</accession>
<dbReference type="PRINTS" id="PR00036">
    <property type="entry name" value="HTHLACI"/>
</dbReference>
<keyword evidence="3" id="KW-0804">Transcription</keyword>
<keyword evidence="2" id="KW-0238">DNA-binding</keyword>
<dbReference type="AlphaFoldDB" id="A0A069D4F3"/>
<reference evidence="6 7" key="1">
    <citation type="journal article" date="2015" name="Microbes Environ.">
        <title>Distribution and evolution of nitrogen fixation genes in the phylum bacteroidetes.</title>
        <authorList>
            <person name="Inoue J."/>
            <person name="Oshima K."/>
            <person name="Suda W."/>
            <person name="Sakamoto M."/>
            <person name="Iino T."/>
            <person name="Noda S."/>
            <person name="Hongoh Y."/>
            <person name="Hattori M."/>
            <person name="Ohkuma M."/>
        </authorList>
    </citation>
    <scope>NUCLEOTIDE SEQUENCE [LARGE SCALE GENOMIC DNA]</scope>
    <source>
        <strain evidence="6 7">JCM 15093</strain>
    </source>
</reference>
<dbReference type="PANTHER" id="PTHR30146:SF144">
    <property type="entry name" value="LACI-FAMILY TRANSCRIPTION REGULATOR"/>
    <property type="match status" value="1"/>
</dbReference>
<evidence type="ECO:0000313" key="7">
    <source>
        <dbReference type="Proteomes" id="UP000027601"/>
    </source>
</evidence>
<dbReference type="PROSITE" id="PS00356">
    <property type="entry name" value="HTH_LACI_1"/>
    <property type="match status" value="1"/>
</dbReference>
<comment type="caution">
    <text evidence="6">The sequence shown here is derived from an EMBL/GenBank/DDBJ whole genome shotgun (WGS) entry which is preliminary data.</text>
</comment>
<organism evidence="6 7">
    <name type="scientific">Bacteroides graminisolvens DSM 19988 = JCM 15093</name>
    <dbReference type="NCBI Taxonomy" id="1121097"/>
    <lineage>
        <taxon>Bacteria</taxon>
        <taxon>Pseudomonadati</taxon>
        <taxon>Bacteroidota</taxon>
        <taxon>Bacteroidia</taxon>
        <taxon>Bacteroidales</taxon>
        <taxon>Bacteroidaceae</taxon>
        <taxon>Bacteroides</taxon>
    </lineage>
</organism>
<dbReference type="SMART" id="SM00354">
    <property type="entry name" value="HTH_LACI"/>
    <property type="match status" value="1"/>
</dbReference>
<dbReference type="GO" id="GO:0000976">
    <property type="term" value="F:transcription cis-regulatory region binding"/>
    <property type="evidence" value="ECO:0007669"/>
    <property type="project" value="TreeGrafter"/>
</dbReference>
<gene>
    <name evidence="6" type="ORF">JCM15093_2540</name>
</gene>
<dbReference type="EMBL" id="BAJS01000017">
    <property type="protein sequence ID" value="GAK37297.1"/>
    <property type="molecule type" value="Genomic_DNA"/>
</dbReference>
<evidence type="ECO:0000256" key="3">
    <source>
        <dbReference type="ARBA" id="ARBA00023163"/>
    </source>
</evidence>
<protein>
    <submittedName>
        <fullName evidence="6">Uncharacterized protein</fullName>
    </submittedName>
</protein>
<name>A0A069D4F3_9BACE</name>
<feature type="domain" description="HTH lacI-type" evidence="4">
    <location>
        <begin position="6"/>
        <end position="60"/>
    </location>
</feature>
<dbReference type="GO" id="GO:0003700">
    <property type="term" value="F:DNA-binding transcription factor activity"/>
    <property type="evidence" value="ECO:0007669"/>
    <property type="project" value="TreeGrafter"/>
</dbReference>
<evidence type="ECO:0000256" key="1">
    <source>
        <dbReference type="ARBA" id="ARBA00023015"/>
    </source>
</evidence>